<accession>A0A9Q9UVR7</accession>
<evidence type="ECO:0000313" key="1">
    <source>
        <dbReference type="EMBL" id="WAN69109.1"/>
    </source>
</evidence>
<dbReference type="AlphaFoldDB" id="A0A9Q9UVR7"/>
<organism evidence="1">
    <name type="scientific">Moorena producens (strain JHB)</name>
    <dbReference type="NCBI Taxonomy" id="1454205"/>
    <lineage>
        <taxon>Bacteria</taxon>
        <taxon>Bacillati</taxon>
        <taxon>Cyanobacteriota</taxon>
        <taxon>Cyanophyceae</taxon>
        <taxon>Coleofasciculales</taxon>
        <taxon>Coleofasciculaceae</taxon>
        <taxon>Moorena</taxon>
    </lineage>
</organism>
<protein>
    <submittedName>
        <fullName evidence="1">Uncharacterized protein</fullName>
    </submittedName>
</protein>
<reference evidence="1" key="1">
    <citation type="journal article" date="2017" name="Proc. Natl. Acad. Sci. U.S.A.">
        <title>Comparative genomics uncovers the prolific and distinctive metabolic potential of the cyanobacterial genus Moorea.</title>
        <authorList>
            <person name="Leao T."/>
            <person name="Castelao G."/>
            <person name="Korobeynikov A."/>
            <person name="Monroe E.A."/>
            <person name="Podell S."/>
            <person name="Glukhov E."/>
            <person name="Allen E.E."/>
            <person name="Gerwick W.H."/>
            <person name="Gerwick L."/>
        </authorList>
    </citation>
    <scope>NUCLEOTIDE SEQUENCE</scope>
    <source>
        <strain evidence="1">JHB</strain>
    </source>
</reference>
<dbReference type="EMBL" id="CP017708">
    <property type="protein sequence ID" value="WAN69109.1"/>
    <property type="molecule type" value="Genomic_DNA"/>
</dbReference>
<name>A0A9Q9UVR7_MOOP1</name>
<proteinExistence type="predicted"/>
<gene>
    <name evidence="1" type="ORF">BJP36_42875</name>
</gene>
<dbReference type="Proteomes" id="UP000176944">
    <property type="component" value="Chromosome"/>
</dbReference>
<sequence>MIRQIGLSTDRDSDFRILGNTNEFVSLCATPTLLEVRSAVSGQRSAVSYFIQQLFGLVWLFAFSCSV</sequence>
<reference evidence="1" key="2">
    <citation type="submission" date="2022-10" db="EMBL/GenBank/DDBJ databases">
        <authorList>
            <person name="Ngo T.-E."/>
        </authorList>
    </citation>
    <scope>NUCLEOTIDE SEQUENCE</scope>
    <source>
        <strain evidence="1">JHB</strain>
    </source>
</reference>